<dbReference type="EMBL" id="RFFJ01000103">
    <property type="protein sequence ID" value="RMI37853.1"/>
    <property type="molecule type" value="Genomic_DNA"/>
</dbReference>
<dbReference type="Gene3D" id="1.20.1640.10">
    <property type="entry name" value="Multidrug efflux transporter AcrB transmembrane domain"/>
    <property type="match status" value="2"/>
</dbReference>
<evidence type="ECO:0000313" key="10">
    <source>
        <dbReference type="Proteomes" id="UP000278673"/>
    </source>
</evidence>
<feature type="transmembrane region" description="Helical" evidence="7">
    <location>
        <begin position="178"/>
        <end position="198"/>
    </location>
</feature>
<keyword evidence="6 7" id="KW-0472">Membrane</keyword>
<evidence type="ECO:0000256" key="3">
    <source>
        <dbReference type="ARBA" id="ARBA00022475"/>
    </source>
</evidence>
<keyword evidence="5 7" id="KW-1133">Transmembrane helix</keyword>
<dbReference type="GO" id="GO:0005886">
    <property type="term" value="C:plasma membrane"/>
    <property type="evidence" value="ECO:0007669"/>
    <property type="project" value="UniProtKB-SubCell"/>
</dbReference>
<reference evidence="9 10" key="1">
    <citation type="submission" date="2018-10" db="EMBL/GenBank/DDBJ databases">
        <title>Isolation, diversity and antifungal activity of actinobacteria from wheat.</title>
        <authorList>
            <person name="Han C."/>
        </authorList>
    </citation>
    <scope>NUCLEOTIDE SEQUENCE [LARGE SCALE GENOMIC DNA]</scope>
    <source>
        <strain evidence="9 10">NEAU-YY642</strain>
    </source>
</reference>
<feature type="transmembrane region" description="Helical" evidence="7">
    <location>
        <begin position="670"/>
        <end position="695"/>
    </location>
</feature>
<evidence type="ECO:0000256" key="4">
    <source>
        <dbReference type="ARBA" id="ARBA00022692"/>
    </source>
</evidence>
<comment type="similarity">
    <text evidence="2">Belongs to the resistance-nodulation-cell division (RND) (TC 2.A.6) family. MmpL subfamily.</text>
</comment>
<feature type="transmembrane region" description="Helical" evidence="7">
    <location>
        <begin position="638"/>
        <end position="658"/>
    </location>
</feature>
<dbReference type="PANTHER" id="PTHR33406">
    <property type="entry name" value="MEMBRANE PROTEIN MJ1562-RELATED"/>
    <property type="match status" value="1"/>
</dbReference>
<protein>
    <submittedName>
        <fullName evidence="9">MMPL family transporter</fullName>
    </submittedName>
</protein>
<evidence type="ECO:0000313" key="9">
    <source>
        <dbReference type="EMBL" id="RMI37853.1"/>
    </source>
</evidence>
<dbReference type="PANTHER" id="PTHR33406:SF11">
    <property type="entry name" value="MEMBRANE PROTEIN SCO6666-RELATED"/>
    <property type="match status" value="1"/>
</dbReference>
<evidence type="ECO:0000256" key="1">
    <source>
        <dbReference type="ARBA" id="ARBA00004651"/>
    </source>
</evidence>
<feature type="transmembrane region" description="Helical" evidence="7">
    <location>
        <begin position="370"/>
        <end position="387"/>
    </location>
</feature>
<feature type="transmembrane region" description="Helical" evidence="7">
    <location>
        <begin position="229"/>
        <end position="249"/>
    </location>
</feature>
<keyword evidence="4 7" id="KW-0812">Transmembrane</keyword>
<keyword evidence="10" id="KW-1185">Reference proteome</keyword>
<evidence type="ECO:0000256" key="5">
    <source>
        <dbReference type="ARBA" id="ARBA00022989"/>
    </source>
</evidence>
<feature type="domain" description="SSD" evidence="8">
    <location>
        <begin position="178"/>
        <end position="327"/>
    </location>
</feature>
<sequence length="739" mass="76207">MATLLYRLGRGAFRRRRLAVSLWLGALAALLAVSGALGSALDDEFTIPGSESQRALDTLREVLPAAGGTTGQLVFTTPDGSPITDERWAEPLARSLANAAEAPEVSAVVPPEEAGTISADGRTALATVRYPETAFQLADGTTEALQRTVEPARAAGLDVHVGGQAFSPTGVEISAKELFGVVVALLVLVITFGSLLAAGMPLLTALVGVGTAVAALLVGGHLFTLSSTAITLAVMIGLAVGIDYALFILSRHRSHLARGMDPEESAGRALGTAGSAVVFAGLTVVVALCGLSVVGIPFLTVMGLAGAATVTVAVLVAVTLLPALLGFAGERLRPGPGSRAARREEHDAASDAPAATLGGRWVRLVTGRPLLTVLAVVVGLLVVALPARELRLALPDNGSAPHGSTERETYDAISDAFGPGLNGPLLILADTADVEGDPAPALADVTDRLGALPGMAQVAPARPTERDTAWLIEAVPATGPDQEGTERLVHTIRDFSRENAPATGVTLAVTGNTAVAVDVSRQLGDSMVPFGAVVVGLGLLILLLVFRSLVVPLKATLGFLLSVAAAFGAVVMVFEWGWLAGALDVARTGPVVSFLPIILMGVLFGLAMDYEVFVVSRIHERHAHGAAPADAVREGAPLAFRVVTAAALIMFAVFASFVTMEDAIVKPIALALAVGVAVDAFLIRLTLVPAVLVLVGRAGWWLPGWLDRRLPHVDVEGSRLPAPRADAALAPAHRPHTRV</sequence>
<comment type="caution">
    <text evidence="9">The sequence shown here is derived from an EMBL/GenBank/DDBJ whole genome shotgun (WGS) entry which is preliminary data.</text>
</comment>
<dbReference type="InterPro" id="IPR050545">
    <property type="entry name" value="Mycobact_MmpL"/>
</dbReference>
<dbReference type="InterPro" id="IPR000731">
    <property type="entry name" value="SSD"/>
</dbReference>
<evidence type="ECO:0000256" key="6">
    <source>
        <dbReference type="ARBA" id="ARBA00023136"/>
    </source>
</evidence>
<feature type="transmembrane region" description="Helical" evidence="7">
    <location>
        <begin position="270"/>
        <end position="298"/>
    </location>
</feature>
<keyword evidence="3" id="KW-1003">Cell membrane</keyword>
<evidence type="ECO:0000256" key="7">
    <source>
        <dbReference type="SAM" id="Phobius"/>
    </source>
</evidence>
<dbReference type="AlphaFoldDB" id="A0A3M2LMU5"/>
<feature type="transmembrane region" description="Helical" evidence="7">
    <location>
        <begin position="205"/>
        <end position="223"/>
    </location>
</feature>
<evidence type="ECO:0000256" key="2">
    <source>
        <dbReference type="ARBA" id="ARBA00010157"/>
    </source>
</evidence>
<dbReference type="InterPro" id="IPR004869">
    <property type="entry name" value="MMPL_dom"/>
</dbReference>
<proteinExistence type="inferred from homology"/>
<gene>
    <name evidence="9" type="ORF">EBN88_18155</name>
</gene>
<feature type="transmembrane region" description="Helical" evidence="7">
    <location>
        <begin position="558"/>
        <end position="579"/>
    </location>
</feature>
<dbReference type="Proteomes" id="UP000278673">
    <property type="component" value="Unassembled WGS sequence"/>
</dbReference>
<accession>A0A3M2LMU5</accession>
<dbReference type="SUPFAM" id="SSF82866">
    <property type="entry name" value="Multidrug efflux transporter AcrB transmembrane domain"/>
    <property type="match status" value="2"/>
</dbReference>
<dbReference type="Pfam" id="PF03176">
    <property type="entry name" value="MMPL"/>
    <property type="match status" value="2"/>
</dbReference>
<evidence type="ECO:0000259" key="8">
    <source>
        <dbReference type="PROSITE" id="PS50156"/>
    </source>
</evidence>
<feature type="transmembrane region" description="Helical" evidence="7">
    <location>
        <begin position="527"/>
        <end position="546"/>
    </location>
</feature>
<feature type="transmembrane region" description="Helical" evidence="7">
    <location>
        <begin position="591"/>
        <end position="613"/>
    </location>
</feature>
<comment type="subcellular location">
    <subcellularLocation>
        <location evidence="1">Cell membrane</location>
        <topology evidence="1">Multi-pass membrane protein</topology>
    </subcellularLocation>
</comment>
<dbReference type="RefSeq" id="WP_122184945.1">
    <property type="nucleotide sequence ID" value="NZ_RFFJ01000103.1"/>
</dbReference>
<name>A0A3M2LMU5_9ACTN</name>
<organism evidence="9 10">
    <name type="scientific">Streptomyces triticirhizae</name>
    <dbReference type="NCBI Taxonomy" id="2483353"/>
    <lineage>
        <taxon>Bacteria</taxon>
        <taxon>Bacillati</taxon>
        <taxon>Actinomycetota</taxon>
        <taxon>Actinomycetes</taxon>
        <taxon>Kitasatosporales</taxon>
        <taxon>Streptomycetaceae</taxon>
        <taxon>Streptomyces</taxon>
    </lineage>
</organism>
<feature type="transmembrane region" description="Helical" evidence="7">
    <location>
        <begin position="304"/>
        <end position="329"/>
    </location>
</feature>
<dbReference type="PROSITE" id="PS50156">
    <property type="entry name" value="SSD"/>
    <property type="match status" value="1"/>
</dbReference>